<dbReference type="EMBL" id="JAWDGP010001927">
    <property type="protein sequence ID" value="KAK3786922.1"/>
    <property type="molecule type" value="Genomic_DNA"/>
</dbReference>
<proteinExistence type="predicted"/>
<organism evidence="2 3">
    <name type="scientific">Elysia crispata</name>
    <name type="common">lettuce slug</name>
    <dbReference type="NCBI Taxonomy" id="231223"/>
    <lineage>
        <taxon>Eukaryota</taxon>
        <taxon>Metazoa</taxon>
        <taxon>Spiralia</taxon>
        <taxon>Lophotrochozoa</taxon>
        <taxon>Mollusca</taxon>
        <taxon>Gastropoda</taxon>
        <taxon>Heterobranchia</taxon>
        <taxon>Euthyneura</taxon>
        <taxon>Panpulmonata</taxon>
        <taxon>Sacoglossa</taxon>
        <taxon>Placobranchoidea</taxon>
        <taxon>Plakobranchidae</taxon>
        <taxon>Elysia</taxon>
    </lineage>
</organism>
<name>A0AAE1AFZ5_9GAST</name>
<keyword evidence="1" id="KW-0472">Membrane</keyword>
<reference evidence="2" key="1">
    <citation type="journal article" date="2023" name="G3 (Bethesda)">
        <title>A reference genome for the long-term kleptoplast-retaining sea slug Elysia crispata morphotype clarki.</title>
        <authorList>
            <person name="Eastman K.E."/>
            <person name="Pendleton A.L."/>
            <person name="Shaikh M.A."/>
            <person name="Suttiyut T."/>
            <person name="Ogas R."/>
            <person name="Tomko P."/>
            <person name="Gavelis G."/>
            <person name="Widhalm J.R."/>
            <person name="Wisecaver J.H."/>
        </authorList>
    </citation>
    <scope>NUCLEOTIDE SEQUENCE</scope>
    <source>
        <strain evidence="2">ECLA1</strain>
    </source>
</reference>
<comment type="caution">
    <text evidence="2">The sequence shown here is derived from an EMBL/GenBank/DDBJ whole genome shotgun (WGS) entry which is preliminary data.</text>
</comment>
<dbReference type="Proteomes" id="UP001283361">
    <property type="component" value="Unassembled WGS sequence"/>
</dbReference>
<keyword evidence="1" id="KW-1133">Transmembrane helix</keyword>
<evidence type="ECO:0000256" key="1">
    <source>
        <dbReference type="SAM" id="Phobius"/>
    </source>
</evidence>
<protein>
    <submittedName>
        <fullName evidence="2">Uncharacterized protein</fullName>
    </submittedName>
</protein>
<gene>
    <name evidence="2" type="ORF">RRG08_037387</name>
</gene>
<dbReference type="AlphaFoldDB" id="A0AAE1AFZ5"/>
<keyword evidence="1" id="KW-0812">Transmembrane</keyword>
<sequence>MHFNLCREKNMFSGVVISFIQVRVSFICFLYPFVGSVNLICLFSSSLPSPPVLPYRHPHPRHTTPSSSQVSTTSTLAVPRPCREIRTPGLQSAHVRLLRPTTDGLTYGRHRQHARLGLNTTDSRPECDYT</sequence>
<evidence type="ECO:0000313" key="3">
    <source>
        <dbReference type="Proteomes" id="UP001283361"/>
    </source>
</evidence>
<keyword evidence="3" id="KW-1185">Reference proteome</keyword>
<accession>A0AAE1AFZ5</accession>
<evidence type="ECO:0000313" key="2">
    <source>
        <dbReference type="EMBL" id="KAK3786922.1"/>
    </source>
</evidence>
<feature type="transmembrane region" description="Helical" evidence="1">
    <location>
        <begin position="12"/>
        <end position="34"/>
    </location>
</feature>